<dbReference type="InterPro" id="IPR011050">
    <property type="entry name" value="Pectin_lyase_fold/virulence"/>
</dbReference>
<sequence length="292" mass="31009">MGSAQAATLNVGPHQTYKTPSDAARVVKAGDTVKIKPGTYYNCAVWTKNNITIEGAGPGVVLTDTTCEGKAIFVVHANDVTVNNITFQRAVVPDGNGAGIRAEGVNLTLNNDKFLHNQDGILAADSPKSSIIIRNSDFVHNGVCLRACAHGIYVGHIALLKIEHSRFYDTQQGHHIKSRAARTVLIDNNIEDGPNGTASYEVDIPNGGALVMIGNVLEKGPKNQNHTTAVMIGEEGVTQPTPELLFKDNTFTNDGPPTDFVRNITATPAQLINNTFKGNAIIPLVGAGSVVH</sequence>
<accession>A0A1D8IPU2</accession>
<dbReference type="SUPFAM" id="SSF51126">
    <property type="entry name" value="Pectin lyase-like"/>
    <property type="match status" value="1"/>
</dbReference>
<dbReference type="InterPro" id="IPR007742">
    <property type="entry name" value="NosD_dom"/>
</dbReference>
<feature type="domain" description="Periplasmic copper-binding protein NosD beta helix" evidence="1">
    <location>
        <begin position="44"/>
        <end position="190"/>
    </location>
</feature>
<evidence type="ECO:0000259" key="1">
    <source>
        <dbReference type="Pfam" id="PF05048"/>
    </source>
</evidence>
<dbReference type="EMBL" id="CP017415">
    <property type="protein sequence ID" value="AOU98510.1"/>
    <property type="molecule type" value="Genomic_DNA"/>
</dbReference>
<dbReference type="Proteomes" id="UP000095401">
    <property type="component" value="Chromosome"/>
</dbReference>
<dbReference type="AlphaFoldDB" id="A0A1D8IPU2"/>
<evidence type="ECO:0000313" key="3">
    <source>
        <dbReference type="Proteomes" id="UP000095401"/>
    </source>
</evidence>
<reference evidence="3" key="1">
    <citation type="submission" date="2016-09" db="EMBL/GenBank/DDBJ databases">
        <title>Acidihalobacter prosperus F5.</title>
        <authorList>
            <person name="Khaleque H.N."/>
            <person name="Ramsay J.P."/>
            <person name="Kaksonen A.H."/>
            <person name="Boxall N.J."/>
            <person name="Watkin E.L.J."/>
        </authorList>
    </citation>
    <scope>NUCLEOTIDE SEQUENCE [LARGE SCALE GENOMIC DNA]</scope>
    <source>
        <strain evidence="3">F5</strain>
    </source>
</reference>
<dbReference type="Pfam" id="PF05048">
    <property type="entry name" value="NosD"/>
    <property type="match status" value="1"/>
</dbReference>
<dbReference type="Gene3D" id="2.160.20.10">
    <property type="entry name" value="Single-stranded right-handed beta-helix, Pectin lyase-like"/>
    <property type="match status" value="1"/>
</dbReference>
<dbReference type="KEGG" id="aprs:BI364_11595"/>
<protein>
    <recommendedName>
        <fullName evidence="1">Periplasmic copper-binding protein NosD beta helix domain-containing protein</fullName>
    </recommendedName>
</protein>
<gene>
    <name evidence="2" type="ORF">BI364_11595</name>
</gene>
<dbReference type="InterPro" id="IPR012334">
    <property type="entry name" value="Pectin_lyas_fold"/>
</dbReference>
<name>A0A1D8IPU2_9GAMM</name>
<proteinExistence type="predicted"/>
<organism evidence="2 3">
    <name type="scientific">Acidihalobacter yilgarnensis</name>
    <dbReference type="NCBI Taxonomy" id="2819280"/>
    <lineage>
        <taxon>Bacteria</taxon>
        <taxon>Pseudomonadati</taxon>
        <taxon>Pseudomonadota</taxon>
        <taxon>Gammaproteobacteria</taxon>
        <taxon>Chromatiales</taxon>
        <taxon>Ectothiorhodospiraceae</taxon>
        <taxon>Acidihalobacter</taxon>
    </lineage>
</organism>
<keyword evidence="3" id="KW-1185">Reference proteome</keyword>
<evidence type="ECO:0000313" key="2">
    <source>
        <dbReference type="EMBL" id="AOU98510.1"/>
    </source>
</evidence>